<dbReference type="SUPFAM" id="SSF53383">
    <property type="entry name" value="PLP-dependent transferases"/>
    <property type="match status" value="1"/>
</dbReference>
<keyword evidence="3" id="KW-0012">Acyltransferase</keyword>
<dbReference type="InterPro" id="IPR015421">
    <property type="entry name" value="PyrdxlP-dep_Trfase_major"/>
</dbReference>
<dbReference type="Gene3D" id="3.90.1150.10">
    <property type="entry name" value="Aspartate Aminotransferase, domain 1"/>
    <property type="match status" value="1"/>
</dbReference>
<keyword evidence="2 3" id="KW-0808">Transferase</keyword>
<evidence type="ECO:0000256" key="1">
    <source>
        <dbReference type="ARBA" id="ARBA00001933"/>
    </source>
</evidence>
<evidence type="ECO:0000256" key="2">
    <source>
        <dbReference type="ARBA" id="ARBA00022679"/>
    </source>
</evidence>
<dbReference type="GO" id="GO:0016874">
    <property type="term" value="F:ligase activity"/>
    <property type="evidence" value="ECO:0007669"/>
    <property type="project" value="UniProtKB-KW"/>
</dbReference>
<keyword evidence="3" id="KW-0436">Ligase</keyword>
<comment type="cofactor">
    <cofactor evidence="1">
        <name>pyridoxal 5'-phosphate</name>
        <dbReference type="ChEBI" id="CHEBI:597326"/>
    </cofactor>
</comment>
<dbReference type="EC" id="2.3.1.29" evidence="3"/>
<sequence>MFAATIPAAVAAGVIASIDIMLREPERLTQLWDNIYYFRTLLLNAGFDLEHSDSAIVPIVVGDDARTLRFGRAVRARGLFCQTVVFPA</sequence>
<dbReference type="InterPro" id="IPR015424">
    <property type="entry name" value="PyrdxlP-dep_Trfase"/>
</dbReference>
<dbReference type="Proteomes" id="UP000248897">
    <property type="component" value="Chromosome 1"/>
</dbReference>
<name>A0A2X4UCG3_SERPL</name>
<organism evidence="3 4">
    <name type="scientific">Serratia plymuthica</name>
    <dbReference type="NCBI Taxonomy" id="82996"/>
    <lineage>
        <taxon>Bacteria</taxon>
        <taxon>Pseudomonadati</taxon>
        <taxon>Pseudomonadota</taxon>
        <taxon>Gammaproteobacteria</taxon>
        <taxon>Enterobacterales</taxon>
        <taxon>Yersiniaceae</taxon>
        <taxon>Serratia</taxon>
    </lineage>
</organism>
<dbReference type="InterPro" id="IPR050087">
    <property type="entry name" value="AON_synthase_class-II"/>
</dbReference>
<evidence type="ECO:0000313" key="3">
    <source>
        <dbReference type="EMBL" id="SQI36551.1"/>
    </source>
</evidence>
<evidence type="ECO:0000313" key="4">
    <source>
        <dbReference type="Proteomes" id="UP000248897"/>
    </source>
</evidence>
<dbReference type="PANTHER" id="PTHR13693:SF3">
    <property type="entry name" value="LD36009P"/>
    <property type="match status" value="1"/>
</dbReference>
<dbReference type="GO" id="GO:0008890">
    <property type="term" value="F:glycine C-acetyltransferase activity"/>
    <property type="evidence" value="ECO:0007669"/>
    <property type="project" value="UniProtKB-EC"/>
</dbReference>
<dbReference type="Gene3D" id="3.40.640.10">
    <property type="entry name" value="Type I PLP-dependent aspartate aminotransferase-like (Major domain)"/>
    <property type="match status" value="1"/>
</dbReference>
<gene>
    <name evidence="3" type="ORF">NCTC12961_02196</name>
</gene>
<proteinExistence type="predicted"/>
<dbReference type="InterPro" id="IPR015422">
    <property type="entry name" value="PyrdxlP-dep_Trfase_small"/>
</dbReference>
<dbReference type="PANTHER" id="PTHR13693">
    <property type="entry name" value="CLASS II AMINOTRANSFERASE/8-AMINO-7-OXONONANOATE SYNTHASE"/>
    <property type="match status" value="1"/>
</dbReference>
<dbReference type="EMBL" id="LS483469">
    <property type="protein sequence ID" value="SQI36551.1"/>
    <property type="molecule type" value="Genomic_DNA"/>
</dbReference>
<protein>
    <submittedName>
        <fullName evidence="3">8-amino-7-oxononanoate synthase/2-amino-3-ketobutyrate coenzyme A ligase</fullName>
        <ecNumber evidence="3">2.3.1.29</ecNumber>
    </submittedName>
</protein>
<reference evidence="3 4" key="1">
    <citation type="submission" date="2018-06" db="EMBL/GenBank/DDBJ databases">
        <authorList>
            <consortium name="Pathogen Informatics"/>
            <person name="Doyle S."/>
        </authorList>
    </citation>
    <scope>NUCLEOTIDE SEQUENCE [LARGE SCALE GENOMIC DNA]</scope>
    <source>
        <strain evidence="3 4">NCTC12961</strain>
    </source>
</reference>
<dbReference type="AlphaFoldDB" id="A0A2X4UCG3"/>
<accession>A0A2X4UCG3</accession>